<dbReference type="eggNOG" id="KOG0997">
    <property type="taxonomic scope" value="Eukaryota"/>
</dbReference>
<dbReference type="STRING" id="2903.R1EB42"/>
<evidence type="ECO:0008006" key="7">
    <source>
        <dbReference type="Google" id="ProtNLM"/>
    </source>
</evidence>
<dbReference type="EnsemblProtists" id="EOD20236">
    <property type="protein sequence ID" value="EOD20236"/>
    <property type="gene ID" value="EMIHUDRAFT_117691"/>
</dbReference>
<accession>A0A0D3J9Q1</accession>
<evidence type="ECO:0000259" key="3">
    <source>
        <dbReference type="Pfam" id="PF19037"/>
    </source>
</evidence>
<evidence type="ECO:0000313" key="6">
    <source>
        <dbReference type="Proteomes" id="UP000013827"/>
    </source>
</evidence>
<dbReference type="PRINTS" id="PR01546">
    <property type="entry name" value="YEAST73DUF"/>
</dbReference>
<evidence type="ECO:0000256" key="1">
    <source>
        <dbReference type="SAM" id="MobiDB-lite"/>
    </source>
</evidence>
<reference evidence="6" key="1">
    <citation type="journal article" date="2013" name="Nature">
        <title>Pan genome of the phytoplankton Emiliania underpins its global distribution.</title>
        <authorList>
            <person name="Read B.A."/>
            <person name="Kegel J."/>
            <person name="Klute M.J."/>
            <person name="Kuo A."/>
            <person name="Lefebvre S.C."/>
            <person name="Maumus F."/>
            <person name="Mayer C."/>
            <person name="Miller J."/>
            <person name="Monier A."/>
            <person name="Salamov A."/>
            <person name="Young J."/>
            <person name="Aguilar M."/>
            <person name="Claverie J.M."/>
            <person name="Frickenhaus S."/>
            <person name="Gonzalez K."/>
            <person name="Herman E.K."/>
            <person name="Lin Y.C."/>
            <person name="Napier J."/>
            <person name="Ogata H."/>
            <person name="Sarno A.F."/>
            <person name="Shmutz J."/>
            <person name="Schroeder D."/>
            <person name="de Vargas C."/>
            <person name="Verret F."/>
            <person name="von Dassow P."/>
            <person name="Valentin K."/>
            <person name="Van de Peer Y."/>
            <person name="Wheeler G."/>
            <person name="Dacks J.B."/>
            <person name="Delwiche C.F."/>
            <person name="Dyhrman S.T."/>
            <person name="Glockner G."/>
            <person name="John U."/>
            <person name="Richards T."/>
            <person name="Worden A.Z."/>
            <person name="Zhang X."/>
            <person name="Grigoriev I.V."/>
            <person name="Allen A.E."/>
            <person name="Bidle K."/>
            <person name="Borodovsky M."/>
            <person name="Bowler C."/>
            <person name="Brownlee C."/>
            <person name="Cock J.M."/>
            <person name="Elias M."/>
            <person name="Gladyshev V.N."/>
            <person name="Groth M."/>
            <person name="Guda C."/>
            <person name="Hadaegh A."/>
            <person name="Iglesias-Rodriguez M.D."/>
            <person name="Jenkins J."/>
            <person name="Jones B.M."/>
            <person name="Lawson T."/>
            <person name="Leese F."/>
            <person name="Lindquist E."/>
            <person name="Lobanov A."/>
            <person name="Lomsadze A."/>
            <person name="Malik S.B."/>
            <person name="Marsh M.E."/>
            <person name="Mackinder L."/>
            <person name="Mock T."/>
            <person name="Mueller-Roeber B."/>
            <person name="Pagarete A."/>
            <person name="Parker M."/>
            <person name="Probert I."/>
            <person name="Quesneville H."/>
            <person name="Raines C."/>
            <person name="Rensing S.A."/>
            <person name="Riano-Pachon D.M."/>
            <person name="Richier S."/>
            <person name="Rokitta S."/>
            <person name="Shiraiwa Y."/>
            <person name="Soanes D.M."/>
            <person name="van der Giezen M."/>
            <person name="Wahlund T.M."/>
            <person name="Williams B."/>
            <person name="Wilson W."/>
            <person name="Wolfe G."/>
            <person name="Wurch L.L."/>
        </authorList>
    </citation>
    <scope>NUCLEOTIDE SEQUENCE</scope>
</reference>
<dbReference type="HOGENOM" id="CLU_014574_3_0_1"/>
<dbReference type="InterPro" id="IPR043971">
    <property type="entry name" value="FUZ/MON1/HPS1_longin_2"/>
</dbReference>
<dbReference type="Pfam" id="PF19037">
    <property type="entry name" value="Fuz_longin_2"/>
    <property type="match status" value="1"/>
</dbReference>
<feature type="domain" description="FUZ/MON1/HPS1 second Longin" evidence="3">
    <location>
        <begin position="184"/>
        <end position="303"/>
    </location>
</feature>
<evidence type="ECO:0000259" key="2">
    <source>
        <dbReference type="Pfam" id="PF19036"/>
    </source>
</evidence>
<dbReference type="PaxDb" id="2903-EOD20236"/>
<feature type="domain" description="FUZ/MON1/HPS1 third Longin" evidence="4">
    <location>
        <begin position="336"/>
        <end position="440"/>
    </location>
</feature>
<dbReference type="InterPro" id="IPR043970">
    <property type="entry name" value="FUZ/MON1/HPS1_longin_3"/>
</dbReference>
<protein>
    <recommendedName>
        <fullName evidence="7">Vacuolar fusion protein MON1 homolog</fullName>
    </recommendedName>
</protein>
<dbReference type="PANTHER" id="PTHR13027:SF7">
    <property type="entry name" value="VACUOLAR FUSION PROTEIN MON1 HOMOLOG"/>
    <property type="match status" value="1"/>
</dbReference>
<proteinExistence type="predicted"/>
<evidence type="ECO:0000259" key="4">
    <source>
        <dbReference type="Pfam" id="PF19038"/>
    </source>
</evidence>
<dbReference type="Proteomes" id="UP000013827">
    <property type="component" value="Unassembled WGS sequence"/>
</dbReference>
<dbReference type="RefSeq" id="XP_005772665.1">
    <property type="nucleotide sequence ID" value="XM_005772608.1"/>
</dbReference>
<dbReference type="Pfam" id="PF19036">
    <property type="entry name" value="Fuz_longin_1"/>
    <property type="match status" value="1"/>
</dbReference>
<dbReference type="InterPro" id="IPR004353">
    <property type="entry name" value="Mon1"/>
</dbReference>
<dbReference type="InterPro" id="IPR043972">
    <property type="entry name" value="FUZ/MON1/HPS1_longin_1"/>
</dbReference>
<sequence>MSDQAQADSHSDSLCSSQVRGGRHLLVLSSAGKPIFSLQHGDETSVADLAALVAAIVSFVQRGGDEIRHVRAGATSLAFLVRGPLYLVASSSCGDTVPYLSRQLAALHAQLLSVLTSKVEEVFARNAGFDLRSLLGGTDRALQRMLRGATSSPSLLLQAPPAMRAPPALRGELTRRLRRNRPAPLLFAVLLGHGRLLTALRGQRAALGASDLLLLLNAISEAAEGGEGGGEGRGGEGGGGEGRGGRQFADDQSQSWLPLCLPHFNERGFLHAHVSTVGQHLRLVLLSPDRDAFAPLAAHRDAFAASLAALAPPAASALAAALAAPSPPLEAAGVPELLHYAYTATSLGQSISPLLPAGSPYAEPAALERLLRRYQRAQARTHAKGRDGPAHEYFAASDSELVVAWRGAGFELYVALWPLIQLPAAAAACSQLLRWLRREEKALFLTYTKY</sequence>
<keyword evidence="6" id="KW-1185">Reference proteome</keyword>
<dbReference type="GO" id="GO:0016192">
    <property type="term" value="P:vesicle-mediated transport"/>
    <property type="evidence" value="ECO:0007669"/>
    <property type="project" value="InterPro"/>
</dbReference>
<feature type="region of interest" description="Disordered" evidence="1">
    <location>
        <begin position="225"/>
        <end position="249"/>
    </location>
</feature>
<reference evidence="5" key="2">
    <citation type="submission" date="2024-10" db="UniProtKB">
        <authorList>
            <consortium name="EnsemblProtists"/>
        </authorList>
    </citation>
    <scope>IDENTIFICATION</scope>
</reference>
<name>A0A0D3J9Q1_EMIH1</name>
<dbReference type="KEGG" id="ehx:EMIHUDRAFT_117691"/>
<dbReference type="AlphaFoldDB" id="A0A0D3J9Q1"/>
<feature type="domain" description="FUZ/MON1/HPS1 first Longin" evidence="2">
    <location>
        <begin position="23"/>
        <end position="143"/>
    </location>
</feature>
<dbReference type="Pfam" id="PF19038">
    <property type="entry name" value="Fuz_longin_3"/>
    <property type="match status" value="1"/>
</dbReference>
<dbReference type="OMA" id="QQPFNAK"/>
<feature type="compositionally biased region" description="Gly residues" evidence="1">
    <location>
        <begin position="225"/>
        <end position="242"/>
    </location>
</feature>
<dbReference type="GO" id="GO:0006623">
    <property type="term" value="P:protein targeting to vacuole"/>
    <property type="evidence" value="ECO:0007669"/>
    <property type="project" value="InterPro"/>
</dbReference>
<dbReference type="PANTHER" id="PTHR13027">
    <property type="entry name" value="SAND PROTEIN-RELATED"/>
    <property type="match status" value="1"/>
</dbReference>
<evidence type="ECO:0000313" key="5">
    <source>
        <dbReference type="EnsemblProtists" id="EOD20236"/>
    </source>
</evidence>
<dbReference type="GeneID" id="17265781"/>
<organism evidence="5 6">
    <name type="scientific">Emiliania huxleyi (strain CCMP1516)</name>
    <dbReference type="NCBI Taxonomy" id="280463"/>
    <lineage>
        <taxon>Eukaryota</taxon>
        <taxon>Haptista</taxon>
        <taxon>Haptophyta</taxon>
        <taxon>Prymnesiophyceae</taxon>
        <taxon>Isochrysidales</taxon>
        <taxon>Noelaerhabdaceae</taxon>
        <taxon>Emiliania</taxon>
    </lineage>
</organism>